<dbReference type="AlphaFoldDB" id="A0A6N8JQU1"/>
<name>A0A6N8JQU1_9ACTN</name>
<dbReference type="RefSeq" id="WP_028027471.1">
    <property type="nucleotide sequence ID" value="NZ_JANJZH010000002.1"/>
</dbReference>
<sequence length="304" mass="30704">MAENTNPAPPVSDGYTAEGRTLEQESLASTYPTNPATPISDPVTAAAGDTSEMLGEVLQSQALNPLEPAVTNDPVPLEGAASAGAVAGAAGAESTTAAAAAPFVPPTQEGYGFQGRAMEQEALNQAYPGQPIRTEQPAMPYYAAPQPPEAGYGAPTAPSSVAASQAAYQAAYGAPSATSAAASGTAAPVPPAYTPQAAVTAAALKKSREGLDPQRIFLICGMAVGAIMIVFGLCMLAFYTPAEISEFYDPSHFGGNQAFTNAGATAAQVLKAGFSMLLIGLGAADICAFGAKLTKRACKPQLDR</sequence>
<dbReference type="OrthoDB" id="3178025at2"/>
<feature type="transmembrane region" description="Helical" evidence="2">
    <location>
        <begin position="272"/>
        <end position="291"/>
    </location>
</feature>
<organism evidence="3 4">
    <name type="scientific">Adlercreutzia mucosicola</name>
    <dbReference type="NCBI Taxonomy" id="580026"/>
    <lineage>
        <taxon>Bacteria</taxon>
        <taxon>Bacillati</taxon>
        <taxon>Actinomycetota</taxon>
        <taxon>Coriobacteriia</taxon>
        <taxon>Eggerthellales</taxon>
        <taxon>Eggerthellaceae</taxon>
        <taxon>Adlercreutzia</taxon>
    </lineage>
</organism>
<evidence type="ECO:0000313" key="3">
    <source>
        <dbReference type="EMBL" id="MVX61504.1"/>
    </source>
</evidence>
<evidence type="ECO:0000256" key="2">
    <source>
        <dbReference type="SAM" id="Phobius"/>
    </source>
</evidence>
<evidence type="ECO:0000313" key="4">
    <source>
        <dbReference type="Proteomes" id="UP000463388"/>
    </source>
</evidence>
<evidence type="ECO:0000256" key="1">
    <source>
        <dbReference type="SAM" id="MobiDB-lite"/>
    </source>
</evidence>
<comment type="caution">
    <text evidence="3">The sequence shown here is derived from an EMBL/GenBank/DDBJ whole genome shotgun (WGS) entry which is preliminary data.</text>
</comment>
<reference evidence="3 4" key="1">
    <citation type="submission" date="2019-12" db="EMBL/GenBank/DDBJ databases">
        <title>Microbes associate with the intestines of laboratory mice.</title>
        <authorList>
            <person name="Navarre W."/>
            <person name="Wong E."/>
        </authorList>
    </citation>
    <scope>NUCLEOTIDE SEQUENCE [LARGE SCALE GENOMIC DNA]</scope>
    <source>
        <strain evidence="3 4">NM66_B29</strain>
    </source>
</reference>
<protein>
    <submittedName>
        <fullName evidence="3">Uncharacterized protein</fullName>
    </submittedName>
</protein>
<gene>
    <name evidence="3" type="ORF">GKZ27_08560</name>
</gene>
<keyword evidence="2" id="KW-0812">Transmembrane</keyword>
<feature type="compositionally biased region" description="Polar residues" evidence="1">
    <location>
        <begin position="24"/>
        <end position="37"/>
    </location>
</feature>
<keyword evidence="2" id="KW-1133">Transmembrane helix</keyword>
<feature type="transmembrane region" description="Helical" evidence="2">
    <location>
        <begin position="216"/>
        <end position="239"/>
    </location>
</feature>
<accession>A0A6N8JQU1</accession>
<dbReference type="Proteomes" id="UP000463388">
    <property type="component" value="Unassembled WGS sequence"/>
</dbReference>
<feature type="region of interest" description="Disordered" evidence="1">
    <location>
        <begin position="1"/>
        <end position="45"/>
    </location>
</feature>
<keyword evidence="4" id="KW-1185">Reference proteome</keyword>
<proteinExistence type="predicted"/>
<dbReference type="EMBL" id="WSRR01000022">
    <property type="protein sequence ID" value="MVX61504.1"/>
    <property type="molecule type" value="Genomic_DNA"/>
</dbReference>
<keyword evidence="2" id="KW-0472">Membrane</keyword>